<dbReference type="PANTHER" id="PTHR22726">
    <property type="entry name" value="METALLOENDOPEPTIDASE OMA1"/>
    <property type="match status" value="1"/>
</dbReference>
<keyword evidence="5 6" id="KW-0482">Metalloprotease</keyword>
<dbReference type="EMBL" id="DYVS01000061">
    <property type="protein sequence ID" value="HJF69732.1"/>
    <property type="molecule type" value="Genomic_DNA"/>
</dbReference>
<comment type="caution">
    <text evidence="8">The sequence shown here is derived from an EMBL/GenBank/DDBJ whole genome shotgun (WGS) entry which is preliminary data.</text>
</comment>
<evidence type="ECO:0000256" key="3">
    <source>
        <dbReference type="ARBA" id="ARBA00022801"/>
    </source>
</evidence>
<organism evidence="8 9">
    <name type="scientific">Butyricimonas virosa</name>
    <dbReference type="NCBI Taxonomy" id="544645"/>
    <lineage>
        <taxon>Bacteria</taxon>
        <taxon>Pseudomonadati</taxon>
        <taxon>Bacteroidota</taxon>
        <taxon>Bacteroidia</taxon>
        <taxon>Bacteroidales</taxon>
        <taxon>Odoribacteraceae</taxon>
        <taxon>Butyricimonas</taxon>
    </lineage>
</organism>
<dbReference type="GO" id="GO:0046872">
    <property type="term" value="F:metal ion binding"/>
    <property type="evidence" value="ECO:0007669"/>
    <property type="project" value="UniProtKB-KW"/>
</dbReference>
<keyword evidence="2" id="KW-0479">Metal-binding</keyword>
<evidence type="ECO:0000256" key="6">
    <source>
        <dbReference type="RuleBase" id="RU003983"/>
    </source>
</evidence>
<evidence type="ECO:0000313" key="9">
    <source>
        <dbReference type="Proteomes" id="UP000742098"/>
    </source>
</evidence>
<evidence type="ECO:0000259" key="7">
    <source>
        <dbReference type="Pfam" id="PF01435"/>
    </source>
</evidence>
<proteinExistence type="inferred from homology"/>
<gene>
    <name evidence="8" type="ORF">K8V05_03145</name>
</gene>
<evidence type="ECO:0000256" key="1">
    <source>
        <dbReference type="ARBA" id="ARBA00022670"/>
    </source>
</evidence>
<keyword evidence="4 6" id="KW-0862">Zinc</keyword>
<dbReference type="PANTHER" id="PTHR22726:SF1">
    <property type="entry name" value="METALLOENDOPEPTIDASE OMA1, MITOCHONDRIAL"/>
    <property type="match status" value="1"/>
</dbReference>
<dbReference type="GO" id="GO:0004222">
    <property type="term" value="F:metalloendopeptidase activity"/>
    <property type="evidence" value="ECO:0007669"/>
    <property type="project" value="InterPro"/>
</dbReference>
<reference evidence="8" key="1">
    <citation type="journal article" date="2021" name="PeerJ">
        <title>Extensive microbial diversity within the chicken gut microbiome revealed by metagenomics and culture.</title>
        <authorList>
            <person name="Gilroy R."/>
            <person name="Ravi A."/>
            <person name="Getino M."/>
            <person name="Pursley I."/>
            <person name="Horton D.L."/>
            <person name="Alikhan N.F."/>
            <person name="Baker D."/>
            <person name="Gharbi K."/>
            <person name="Hall N."/>
            <person name="Watson M."/>
            <person name="Adriaenssens E.M."/>
            <person name="Foster-Nyarko E."/>
            <person name="Jarju S."/>
            <person name="Secka A."/>
            <person name="Antonio M."/>
            <person name="Oren A."/>
            <person name="Chaudhuri R.R."/>
            <person name="La Ragione R."/>
            <person name="Hildebrand F."/>
            <person name="Pallen M.J."/>
        </authorList>
    </citation>
    <scope>NUCLEOTIDE SEQUENCE</scope>
    <source>
        <strain evidence="8">6966</strain>
    </source>
</reference>
<dbReference type="InterPro" id="IPR051156">
    <property type="entry name" value="Mito/Outer_Membr_Metalloprot"/>
</dbReference>
<evidence type="ECO:0000256" key="4">
    <source>
        <dbReference type="ARBA" id="ARBA00022833"/>
    </source>
</evidence>
<evidence type="ECO:0000256" key="5">
    <source>
        <dbReference type="ARBA" id="ARBA00023049"/>
    </source>
</evidence>
<protein>
    <submittedName>
        <fullName evidence="8">M48 family metalloprotease</fullName>
        <ecNumber evidence="8">3.4.24.-</ecNumber>
    </submittedName>
</protein>
<keyword evidence="3 6" id="KW-0378">Hydrolase</keyword>
<sequence>MSMKITDNTYLSLAEYMEKEVQGFKKFIDPPLYVTEQEKEFLDSIAKFNEAVPGFIKYNFNEINMLRIHVLRSVLDRQPVNVNNNPRLFDIITTLCKNLGISMPLVYIYSDEDIYRVGQALEETSLRGTNLFQSDNAFTCGSKEMLYVFISEEMMAKTEYTDLEIMALIGHEIGHALANHPIKGSIMATDLSTIANPQVIARIKQLQQNNQYSRLQEITADRAGVIACRSVEAACSMIRKMNQLDKALWDYDHSQVSHPNGKTRVRAMELFGMSLLYARCIELIDRMTVDKSAYPLSARDLQIEIMKII</sequence>
<reference evidence="8" key="2">
    <citation type="submission" date="2021-09" db="EMBL/GenBank/DDBJ databases">
        <authorList>
            <person name="Gilroy R."/>
        </authorList>
    </citation>
    <scope>NUCLEOTIDE SEQUENCE</scope>
    <source>
        <strain evidence="8">6966</strain>
    </source>
</reference>
<name>A0A921H1A3_9BACT</name>
<evidence type="ECO:0000313" key="8">
    <source>
        <dbReference type="EMBL" id="HJF69732.1"/>
    </source>
</evidence>
<comment type="similarity">
    <text evidence="6">Belongs to the peptidase M48 family.</text>
</comment>
<evidence type="ECO:0000256" key="2">
    <source>
        <dbReference type="ARBA" id="ARBA00022723"/>
    </source>
</evidence>
<keyword evidence="1 6" id="KW-0645">Protease</keyword>
<dbReference type="GO" id="GO:0051603">
    <property type="term" value="P:proteolysis involved in protein catabolic process"/>
    <property type="evidence" value="ECO:0007669"/>
    <property type="project" value="TreeGrafter"/>
</dbReference>
<feature type="domain" description="Peptidase M48" evidence="7">
    <location>
        <begin position="135"/>
        <end position="268"/>
    </location>
</feature>
<dbReference type="Gene3D" id="3.30.2010.10">
    <property type="entry name" value="Metalloproteases ('zincins'), catalytic domain"/>
    <property type="match status" value="1"/>
</dbReference>
<dbReference type="AlphaFoldDB" id="A0A921H1A3"/>
<comment type="cofactor">
    <cofactor evidence="6">
        <name>Zn(2+)</name>
        <dbReference type="ChEBI" id="CHEBI:29105"/>
    </cofactor>
    <text evidence="6">Binds 1 zinc ion per subunit.</text>
</comment>
<dbReference type="GO" id="GO:0016020">
    <property type="term" value="C:membrane"/>
    <property type="evidence" value="ECO:0007669"/>
    <property type="project" value="TreeGrafter"/>
</dbReference>
<dbReference type="InterPro" id="IPR001915">
    <property type="entry name" value="Peptidase_M48"/>
</dbReference>
<dbReference type="Proteomes" id="UP000742098">
    <property type="component" value="Unassembled WGS sequence"/>
</dbReference>
<dbReference type="EC" id="3.4.24.-" evidence="8"/>
<dbReference type="Pfam" id="PF01435">
    <property type="entry name" value="Peptidase_M48"/>
    <property type="match status" value="1"/>
</dbReference>
<accession>A0A921H1A3</accession>